<evidence type="ECO:0000313" key="1">
    <source>
        <dbReference type="EMBL" id="ORY23551.1"/>
    </source>
</evidence>
<organism evidence="1 2">
    <name type="scientific">Naematelia encephala</name>
    <dbReference type="NCBI Taxonomy" id="71784"/>
    <lineage>
        <taxon>Eukaryota</taxon>
        <taxon>Fungi</taxon>
        <taxon>Dikarya</taxon>
        <taxon>Basidiomycota</taxon>
        <taxon>Agaricomycotina</taxon>
        <taxon>Tremellomycetes</taxon>
        <taxon>Tremellales</taxon>
        <taxon>Naemateliaceae</taxon>
        <taxon>Naematelia</taxon>
    </lineage>
</organism>
<dbReference type="Proteomes" id="UP000193986">
    <property type="component" value="Unassembled WGS sequence"/>
</dbReference>
<dbReference type="OrthoDB" id="5577714at2759"/>
<keyword evidence="2" id="KW-1185">Reference proteome</keyword>
<name>A0A1Y2ALW9_9TREE</name>
<evidence type="ECO:0000313" key="2">
    <source>
        <dbReference type="Proteomes" id="UP000193986"/>
    </source>
</evidence>
<proteinExistence type="predicted"/>
<reference evidence="1 2" key="1">
    <citation type="submission" date="2016-07" db="EMBL/GenBank/DDBJ databases">
        <title>Pervasive Adenine N6-methylation of Active Genes in Fungi.</title>
        <authorList>
            <consortium name="DOE Joint Genome Institute"/>
            <person name="Mondo S.J."/>
            <person name="Dannebaum R.O."/>
            <person name="Kuo R.C."/>
            <person name="Labutti K."/>
            <person name="Haridas S."/>
            <person name="Kuo A."/>
            <person name="Salamov A."/>
            <person name="Ahrendt S.R."/>
            <person name="Lipzen A."/>
            <person name="Sullivan W."/>
            <person name="Andreopoulos W.B."/>
            <person name="Clum A."/>
            <person name="Lindquist E."/>
            <person name="Daum C."/>
            <person name="Ramamoorthy G.K."/>
            <person name="Gryganskyi A."/>
            <person name="Culley D."/>
            <person name="Magnuson J.K."/>
            <person name="James T.Y."/>
            <person name="O'Malley M.A."/>
            <person name="Stajich J.E."/>
            <person name="Spatafora J.W."/>
            <person name="Visel A."/>
            <person name="Grigoriev I.V."/>
        </authorList>
    </citation>
    <scope>NUCLEOTIDE SEQUENCE [LARGE SCALE GENOMIC DNA]</scope>
    <source>
        <strain evidence="1 2">68-887.2</strain>
    </source>
</reference>
<dbReference type="InParanoid" id="A0A1Y2ALW9"/>
<accession>A0A1Y2ALW9</accession>
<dbReference type="EMBL" id="MCFC01000078">
    <property type="protein sequence ID" value="ORY23551.1"/>
    <property type="molecule type" value="Genomic_DNA"/>
</dbReference>
<gene>
    <name evidence="1" type="ORF">BCR39DRAFT_348388</name>
</gene>
<dbReference type="STRING" id="71784.A0A1Y2ALW9"/>
<sequence length="120" mass="13689">MVDYLHFEGPTYTNSPPGYSSSDFIQSEIYLLTLFSAHSTLKRNEPYSCGPRTSSFLSSISTRADRDRDRQVADHCFKTIDEVEYLLDQLPPPAKDEEAIVTKLREKLKLSLEEVRKGAE</sequence>
<dbReference type="AlphaFoldDB" id="A0A1Y2ALW9"/>
<protein>
    <submittedName>
        <fullName evidence="1">Uncharacterized protein</fullName>
    </submittedName>
</protein>
<comment type="caution">
    <text evidence="1">The sequence shown here is derived from an EMBL/GenBank/DDBJ whole genome shotgun (WGS) entry which is preliminary data.</text>
</comment>